<accession>A0A839CHC2</accession>
<evidence type="ECO:0000313" key="1">
    <source>
        <dbReference type="EMBL" id="MBA8122752.1"/>
    </source>
</evidence>
<organism evidence="1 2">
    <name type="scientific">Klebsiella grimontii</name>
    <dbReference type="NCBI Taxonomy" id="2058152"/>
    <lineage>
        <taxon>Bacteria</taxon>
        <taxon>Pseudomonadati</taxon>
        <taxon>Pseudomonadota</taxon>
        <taxon>Gammaproteobacteria</taxon>
        <taxon>Enterobacterales</taxon>
        <taxon>Enterobacteriaceae</taxon>
        <taxon>Klebsiella/Raoultella group</taxon>
        <taxon>Klebsiella</taxon>
    </lineage>
</organism>
<dbReference type="AlphaFoldDB" id="A0A839CHC2"/>
<dbReference type="EMBL" id="JABXRN010000001">
    <property type="protein sequence ID" value="MBA8122752.1"/>
    <property type="molecule type" value="Genomic_DNA"/>
</dbReference>
<dbReference type="Proteomes" id="UP000557483">
    <property type="component" value="Unassembled WGS sequence"/>
</dbReference>
<evidence type="ECO:0000313" key="2">
    <source>
        <dbReference type="Proteomes" id="UP000557483"/>
    </source>
</evidence>
<proteinExistence type="predicted"/>
<reference evidence="1 2" key="1">
    <citation type="submission" date="2020-06" db="EMBL/GenBank/DDBJ databases">
        <title>REHAB project genomes.</title>
        <authorList>
            <person name="Shaw L.P."/>
        </authorList>
    </citation>
    <scope>NUCLEOTIDE SEQUENCE [LARGE SCALE GENOMIC DNA]</scope>
    <source>
        <strain evidence="1 2">RHBSTW-00092</strain>
    </source>
</reference>
<comment type="caution">
    <text evidence="1">The sequence shown here is derived from an EMBL/GenBank/DDBJ whole genome shotgun (WGS) entry which is preliminary data.</text>
</comment>
<protein>
    <submittedName>
        <fullName evidence="1">Uncharacterized protein</fullName>
    </submittedName>
</protein>
<gene>
    <name evidence="1" type="ORF">HV064_02280</name>
</gene>
<name>A0A839CHC2_9ENTR</name>
<sequence length="227" mass="25601">MARNHVLFTSLSRRKRRSATLKIKNLIYKERAVWGGVFYDECEHDAAVASGGWTWSDIVFLGRDPVVFWNAEIITANVAFSDEIEEVAFNEALLRLDAASQRQAMHLDFIPDINRDGKTISYTWGRKPQRNDSQLEGLSISDFADKRAREIARTNPPPVYCGYRILPGYAAGIGLKMVVDAEVLSRSVIESAIADFLARGEQNWFSDVPALVHYIDNIYCKPLNEAS</sequence>
<dbReference type="RefSeq" id="WP_064342301.1">
    <property type="nucleotide sequence ID" value="NZ_CABGKV010000001.1"/>
</dbReference>